<evidence type="ECO:0000313" key="2">
    <source>
        <dbReference type="Proteomes" id="UP000692954"/>
    </source>
</evidence>
<gene>
    <name evidence="1" type="ORF">PSON_ATCC_30995.1.T0340092</name>
</gene>
<organism evidence="1 2">
    <name type="scientific">Paramecium sonneborni</name>
    <dbReference type="NCBI Taxonomy" id="65129"/>
    <lineage>
        <taxon>Eukaryota</taxon>
        <taxon>Sar</taxon>
        <taxon>Alveolata</taxon>
        <taxon>Ciliophora</taxon>
        <taxon>Intramacronucleata</taxon>
        <taxon>Oligohymenophorea</taxon>
        <taxon>Peniculida</taxon>
        <taxon>Parameciidae</taxon>
        <taxon>Paramecium</taxon>
    </lineage>
</organism>
<evidence type="ECO:0000313" key="1">
    <source>
        <dbReference type="EMBL" id="CAD8075930.1"/>
    </source>
</evidence>
<dbReference type="AlphaFoldDB" id="A0A8S1M6J9"/>
<proteinExistence type="predicted"/>
<reference evidence="1" key="1">
    <citation type="submission" date="2021-01" db="EMBL/GenBank/DDBJ databases">
        <authorList>
            <consortium name="Genoscope - CEA"/>
            <person name="William W."/>
        </authorList>
    </citation>
    <scope>NUCLEOTIDE SEQUENCE</scope>
</reference>
<protein>
    <submittedName>
        <fullName evidence="1">Uncharacterized protein</fullName>
    </submittedName>
</protein>
<comment type="caution">
    <text evidence="1">The sequence shown here is derived from an EMBL/GenBank/DDBJ whole genome shotgun (WGS) entry which is preliminary data.</text>
</comment>
<sequence>MEFNDKDQLDEIESHERFMENLIKEKQLRTQIEERRSQNQESRLLKRLKNFQLRENKIKIKFMFMFKILKDKYYFKDEQHSQMYFMEKIKINHFLKKNNNFARNKD</sequence>
<keyword evidence="2" id="KW-1185">Reference proteome</keyword>
<name>A0A8S1M6J9_9CILI</name>
<dbReference type="EMBL" id="CAJJDN010000034">
    <property type="protein sequence ID" value="CAD8075930.1"/>
    <property type="molecule type" value="Genomic_DNA"/>
</dbReference>
<accession>A0A8S1M6J9</accession>
<dbReference type="Proteomes" id="UP000692954">
    <property type="component" value="Unassembled WGS sequence"/>
</dbReference>